<proteinExistence type="predicted"/>
<accession>A0AA90H5H7</accession>
<dbReference type="SUPFAM" id="SSF46785">
    <property type="entry name" value="Winged helix' DNA-binding domain"/>
    <property type="match status" value="1"/>
</dbReference>
<protein>
    <submittedName>
        <fullName evidence="1">DUF742 domain-containing protein</fullName>
    </submittedName>
</protein>
<organism evidence="1">
    <name type="scientific">Streptantibioticus silvisoli</name>
    <dbReference type="NCBI Taxonomy" id="2705255"/>
    <lineage>
        <taxon>Bacteria</taxon>
        <taxon>Bacillati</taxon>
        <taxon>Actinomycetota</taxon>
        <taxon>Actinomycetes</taxon>
        <taxon>Kitasatosporales</taxon>
        <taxon>Streptomycetaceae</taxon>
        <taxon>Streptantibioticus</taxon>
    </lineage>
</organism>
<comment type="caution">
    <text evidence="1">The sequence shown here is derived from an EMBL/GenBank/DDBJ whole genome shotgun (WGS) entry which is preliminary data.</text>
</comment>
<sequence>MAGGSDPARSLRGEGRARADTLGEEHLALLEHCRAGPLSVADLAAEADLPLGVVRVLLADLIDLGRVRMTRPVPPAELPDIGLLNHLIDGLRSL</sequence>
<dbReference type="AlphaFoldDB" id="A0AA90H5H7"/>
<dbReference type="Pfam" id="PF05331">
    <property type="entry name" value="DUF742"/>
    <property type="match status" value="1"/>
</dbReference>
<dbReference type="PANTHER" id="PTHR36221:SF1">
    <property type="entry name" value="DUF742 DOMAIN-CONTAINING PROTEIN"/>
    <property type="match status" value="1"/>
</dbReference>
<dbReference type="EMBL" id="JABXJJ020000024">
    <property type="protein sequence ID" value="MDI5971611.1"/>
    <property type="molecule type" value="Genomic_DNA"/>
</dbReference>
<dbReference type="InterPro" id="IPR007995">
    <property type="entry name" value="DUF742"/>
</dbReference>
<dbReference type="InterPro" id="IPR036390">
    <property type="entry name" value="WH_DNA-bd_sf"/>
</dbReference>
<dbReference type="PANTHER" id="PTHR36221">
    <property type="entry name" value="DUF742 DOMAIN-CONTAINING PROTEIN"/>
    <property type="match status" value="1"/>
</dbReference>
<name>A0AA90H5H7_9ACTN</name>
<gene>
    <name evidence="1" type="ORF">POF50_020125</name>
</gene>
<reference evidence="1" key="1">
    <citation type="submission" date="2023-05" db="EMBL/GenBank/DDBJ databases">
        <title>Streptantibioticus silvisoli sp. nov., acidotolerant actinomycetes 1 from pine litter.</title>
        <authorList>
            <person name="Swiecimska M."/>
            <person name="Golinska P."/>
            <person name="Sangal V."/>
            <person name="Wachnowicz B."/>
            <person name="Goodfellow M."/>
        </authorList>
    </citation>
    <scope>NUCLEOTIDE SEQUENCE</scope>
    <source>
        <strain evidence="1">SL13</strain>
    </source>
</reference>
<evidence type="ECO:0000313" key="1">
    <source>
        <dbReference type="EMBL" id="MDI5971611.1"/>
    </source>
</evidence>